<reference evidence="2" key="2">
    <citation type="submission" date="2025-09" db="UniProtKB">
        <authorList>
            <consortium name="Ensembl"/>
        </authorList>
    </citation>
    <scope>IDENTIFICATION</scope>
</reference>
<dbReference type="SMART" id="SM00114">
    <property type="entry name" value="CARD"/>
    <property type="match status" value="1"/>
</dbReference>
<dbReference type="InterPro" id="IPR011029">
    <property type="entry name" value="DEATH-like_dom_sf"/>
</dbReference>
<dbReference type="AlphaFoldDB" id="A0A668S4F5"/>
<protein>
    <recommendedName>
        <fullName evidence="1">CARD domain-containing protein</fullName>
    </recommendedName>
</protein>
<dbReference type="GO" id="GO:0072559">
    <property type="term" value="C:NLRP3 inflammasome complex"/>
    <property type="evidence" value="ECO:0007669"/>
    <property type="project" value="TreeGrafter"/>
</dbReference>
<dbReference type="GO" id="GO:0097169">
    <property type="term" value="C:AIM2 inflammasome complex"/>
    <property type="evidence" value="ECO:0007669"/>
    <property type="project" value="TreeGrafter"/>
</dbReference>
<reference evidence="2" key="1">
    <citation type="submission" date="2025-08" db="UniProtKB">
        <authorList>
            <consortium name="Ensembl"/>
        </authorList>
    </citation>
    <scope>IDENTIFICATION</scope>
</reference>
<dbReference type="Proteomes" id="UP000472276">
    <property type="component" value="Unassembled WGS sequence"/>
</dbReference>
<dbReference type="PANTHER" id="PTHR47901">
    <property type="entry name" value="CASPASE RECRUITMENT DOMAIN-CONTAINING PROTEIN 18"/>
    <property type="match status" value="1"/>
</dbReference>
<accession>A0A668S4F5</accession>
<dbReference type="GO" id="GO:0042981">
    <property type="term" value="P:regulation of apoptotic process"/>
    <property type="evidence" value="ECO:0007669"/>
    <property type="project" value="InterPro"/>
</dbReference>
<evidence type="ECO:0000313" key="3">
    <source>
        <dbReference type="Proteomes" id="UP000472276"/>
    </source>
</evidence>
<name>A0A668S4F5_OREAU</name>
<proteinExistence type="predicted"/>
<gene>
    <name evidence="2" type="primary">RAPGEF4</name>
</gene>
<dbReference type="Pfam" id="PF00619">
    <property type="entry name" value="CARD"/>
    <property type="match status" value="1"/>
</dbReference>
<dbReference type="SUPFAM" id="SSF47986">
    <property type="entry name" value="DEATH domain"/>
    <property type="match status" value="1"/>
</dbReference>
<feature type="domain" description="CARD" evidence="1">
    <location>
        <begin position="11"/>
        <end position="104"/>
    </location>
</feature>
<dbReference type="GO" id="GO:0004197">
    <property type="term" value="F:cysteine-type endopeptidase activity"/>
    <property type="evidence" value="ECO:0007669"/>
    <property type="project" value="InterPro"/>
</dbReference>
<organism evidence="2 3">
    <name type="scientific">Oreochromis aureus</name>
    <name type="common">Israeli tilapia</name>
    <name type="synonym">Chromis aureus</name>
    <dbReference type="NCBI Taxonomy" id="47969"/>
    <lineage>
        <taxon>Eukaryota</taxon>
        <taxon>Metazoa</taxon>
        <taxon>Chordata</taxon>
        <taxon>Craniata</taxon>
        <taxon>Vertebrata</taxon>
        <taxon>Euteleostomi</taxon>
        <taxon>Actinopterygii</taxon>
        <taxon>Neopterygii</taxon>
        <taxon>Teleostei</taxon>
        <taxon>Neoteleostei</taxon>
        <taxon>Acanthomorphata</taxon>
        <taxon>Ovalentaria</taxon>
        <taxon>Cichlomorphae</taxon>
        <taxon>Cichliformes</taxon>
        <taxon>Cichlidae</taxon>
        <taxon>African cichlids</taxon>
        <taxon>Pseudocrenilabrinae</taxon>
        <taxon>Oreochromini</taxon>
        <taxon>Oreochromis</taxon>
    </lineage>
</organism>
<dbReference type="Ensembl" id="ENSOABT00000011463.2">
    <property type="protein sequence ID" value="ENSOABP00000011088.2"/>
    <property type="gene ID" value="ENSOABG00000005761.2"/>
</dbReference>
<dbReference type="GO" id="GO:0072557">
    <property type="term" value="C:IPAF inflammasome complex"/>
    <property type="evidence" value="ECO:0007669"/>
    <property type="project" value="TreeGrafter"/>
</dbReference>
<dbReference type="OMA" id="CEIMIEH"/>
<dbReference type="InterPro" id="IPR002398">
    <property type="entry name" value="Pept_C14"/>
</dbReference>
<sequence length="158" mass="17654">MESEPDRPALSAPSAEDELGRVRCSFVWRVSKEILTQLLEALVTDRVLNDLEKASIVEGNSVTADKARDLIDTVKKKGGTASRIMIRHLQTIDPTLSSELHLSFEPSAQPGELCLLLCWFYCSVYFSSERFNCVCVFDLTVNKGFFSVVNILNPLLNI</sequence>
<dbReference type="GO" id="GO:0006508">
    <property type="term" value="P:proteolysis"/>
    <property type="evidence" value="ECO:0007669"/>
    <property type="project" value="InterPro"/>
</dbReference>
<dbReference type="PANTHER" id="PTHR47901:SF3">
    <property type="entry name" value="CASPASE-1"/>
    <property type="match status" value="1"/>
</dbReference>
<evidence type="ECO:0000259" key="1">
    <source>
        <dbReference type="PROSITE" id="PS50209"/>
    </source>
</evidence>
<dbReference type="InterPro" id="IPR001315">
    <property type="entry name" value="CARD"/>
</dbReference>
<dbReference type="Gene3D" id="1.10.533.10">
    <property type="entry name" value="Death Domain, Fas"/>
    <property type="match status" value="1"/>
</dbReference>
<evidence type="ECO:0000313" key="2">
    <source>
        <dbReference type="Ensembl" id="ENSOABP00000011088.2"/>
    </source>
</evidence>
<dbReference type="GO" id="GO:0050727">
    <property type="term" value="P:regulation of inflammatory response"/>
    <property type="evidence" value="ECO:0007669"/>
    <property type="project" value="TreeGrafter"/>
</dbReference>
<keyword evidence="3" id="KW-1185">Reference proteome</keyword>
<dbReference type="PROSITE" id="PS50209">
    <property type="entry name" value="CARD"/>
    <property type="match status" value="1"/>
</dbReference>